<organism evidence="3 4">
    <name type="scientific">Sphingomonas olei</name>
    <dbReference type="NCBI Taxonomy" id="1886787"/>
    <lineage>
        <taxon>Bacteria</taxon>
        <taxon>Pseudomonadati</taxon>
        <taxon>Pseudomonadota</taxon>
        <taxon>Alphaproteobacteria</taxon>
        <taxon>Sphingomonadales</taxon>
        <taxon>Sphingomonadaceae</taxon>
        <taxon>Sphingomonas</taxon>
    </lineage>
</organism>
<keyword evidence="2" id="KW-0472">Membrane</keyword>
<sequence>MTASYRLKGLGWFSGVVIVSLSFYLVSLQVAAERKRLAQIDAKISAAEREIRSLETEFDVRANLAQLERWNGNTLALVAPTAGQFVKDEAQLAAISFRPGATMPGDSSGAIQTAQLIVPAGAAEFVPVTAPAAPVAVPPAATKAVSVQVAANTAAPRPLATKAAPPVTEPVNEPRLTKAAVVRTADASAGSMRKAHAVAMLDRSLLSDATLGDLMSGARSERGRLR</sequence>
<keyword evidence="2" id="KW-0812">Transmembrane</keyword>
<evidence type="ECO:0000256" key="1">
    <source>
        <dbReference type="SAM" id="Coils"/>
    </source>
</evidence>
<name>A0ABY2QM75_9SPHN</name>
<evidence type="ECO:0000313" key="4">
    <source>
        <dbReference type="Proteomes" id="UP000308038"/>
    </source>
</evidence>
<evidence type="ECO:0000313" key="3">
    <source>
        <dbReference type="EMBL" id="THG41388.1"/>
    </source>
</evidence>
<feature type="transmembrane region" description="Helical" evidence="2">
    <location>
        <begin position="12"/>
        <end position="32"/>
    </location>
</feature>
<feature type="coiled-coil region" evidence="1">
    <location>
        <begin position="30"/>
        <end position="57"/>
    </location>
</feature>
<keyword evidence="1" id="KW-0175">Coiled coil</keyword>
<reference evidence="3 4" key="1">
    <citation type="submission" date="2019-04" db="EMBL/GenBank/DDBJ databases">
        <title>Microbes associate with the intestines of laboratory mice.</title>
        <authorList>
            <person name="Navarre W."/>
            <person name="Wong E."/>
            <person name="Huang K.C."/>
            <person name="Tropini C."/>
            <person name="Ng K."/>
            <person name="Yu B."/>
        </authorList>
    </citation>
    <scope>NUCLEOTIDE SEQUENCE [LARGE SCALE GENOMIC DNA]</scope>
    <source>
        <strain evidence="3 4">NM83_B4-11</strain>
    </source>
</reference>
<comment type="caution">
    <text evidence="3">The sequence shown here is derived from an EMBL/GenBank/DDBJ whole genome shotgun (WGS) entry which is preliminary data.</text>
</comment>
<dbReference type="RefSeq" id="WP_136450628.1">
    <property type="nucleotide sequence ID" value="NZ_SSTI01000002.1"/>
</dbReference>
<protein>
    <recommendedName>
        <fullName evidence="5">Colicin transporter</fullName>
    </recommendedName>
</protein>
<accession>A0ABY2QM75</accession>
<dbReference type="EMBL" id="SSTI01000002">
    <property type="protein sequence ID" value="THG41388.1"/>
    <property type="molecule type" value="Genomic_DNA"/>
</dbReference>
<evidence type="ECO:0000256" key="2">
    <source>
        <dbReference type="SAM" id="Phobius"/>
    </source>
</evidence>
<keyword evidence="4" id="KW-1185">Reference proteome</keyword>
<keyword evidence="2" id="KW-1133">Transmembrane helix</keyword>
<dbReference type="Proteomes" id="UP000308038">
    <property type="component" value="Unassembled WGS sequence"/>
</dbReference>
<evidence type="ECO:0008006" key="5">
    <source>
        <dbReference type="Google" id="ProtNLM"/>
    </source>
</evidence>
<proteinExistence type="predicted"/>
<gene>
    <name evidence="3" type="ORF">E5988_02320</name>
</gene>